<accession>A0A2H9UII2</accession>
<keyword evidence="1" id="KW-1133">Transmembrane helix</keyword>
<proteinExistence type="predicted"/>
<reference evidence="2 3" key="2">
    <citation type="submission" date="2017-12" db="EMBL/GenBank/DDBJ databases">
        <title>Revising the taxonomy of the Acinetobacter lwoffii group: the description of Acinetobacter pseudolwoffii sp. nov. and emended description of Acinetobacter lwoffii.</title>
        <authorList>
            <person name="Nemec A."/>
        </authorList>
    </citation>
    <scope>NUCLEOTIDE SEQUENCE [LARGE SCALE GENOMIC DNA]</scope>
    <source>
        <strain evidence="2 3">ANC 5347</strain>
    </source>
</reference>
<keyword evidence="1" id="KW-0812">Transmembrane</keyword>
<gene>
    <name evidence="2" type="ORF">CU320_13845</name>
</gene>
<comment type="caution">
    <text evidence="2">The sequence shown here is derived from an EMBL/GenBank/DDBJ whole genome shotgun (WGS) entry which is preliminary data.</text>
</comment>
<feature type="transmembrane region" description="Helical" evidence="1">
    <location>
        <begin position="12"/>
        <end position="33"/>
    </location>
</feature>
<sequence>MAKAIFQSIELYFSFFMSYLFVIGKHTFIALIAELTMRRHLIFLFFIVMVFILAIVVKIENDQKKRQELSKLELVKKKVN</sequence>
<dbReference type="EMBL" id="PGOZ01000023">
    <property type="protein sequence ID" value="PJI31509.1"/>
    <property type="molecule type" value="Genomic_DNA"/>
</dbReference>
<name>A0A2H9UII2_9GAMM</name>
<dbReference type="Proteomes" id="UP000242351">
    <property type="component" value="Unassembled WGS sequence"/>
</dbReference>
<reference evidence="2 3" key="1">
    <citation type="submission" date="2017-11" db="EMBL/GenBank/DDBJ databases">
        <authorList>
            <person name="Han C.G."/>
        </authorList>
    </citation>
    <scope>NUCLEOTIDE SEQUENCE [LARGE SCALE GENOMIC DNA]</scope>
    <source>
        <strain evidence="2 3">ANC 5347</strain>
    </source>
</reference>
<keyword evidence="1" id="KW-0472">Membrane</keyword>
<evidence type="ECO:0000313" key="2">
    <source>
        <dbReference type="EMBL" id="PJI31509.1"/>
    </source>
</evidence>
<evidence type="ECO:0000256" key="1">
    <source>
        <dbReference type="SAM" id="Phobius"/>
    </source>
</evidence>
<feature type="transmembrane region" description="Helical" evidence="1">
    <location>
        <begin position="39"/>
        <end position="57"/>
    </location>
</feature>
<protein>
    <submittedName>
        <fullName evidence="2">Uncharacterized protein</fullName>
    </submittedName>
</protein>
<evidence type="ECO:0000313" key="3">
    <source>
        <dbReference type="Proteomes" id="UP000242351"/>
    </source>
</evidence>
<organism evidence="2 3">
    <name type="scientific">Acinetobacter pseudolwoffii</name>
    <dbReference type="NCBI Taxonomy" id="2053287"/>
    <lineage>
        <taxon>Bacteria</taxon>
        <taxon>Pseudomonadati</taxon>
        <taxon>Pseudomonadota</taxon>
        <taxon>Gammaproteobacteria</taxon>
        <taxon>Moraxellales</taxon>
        <taxon>Moraxellaceae</taxon>
        <taxon>Acinetobacter</taxon>
    </lineage>
</organism>
<dbReference type="AlphaFoldDB" id="A0A2H9UII2"/>